<evidence type="ECO:0000256" key="1">
    <source>
        <dbReference type="SAM" id="Phobius"/>
    </source>
</evidence>
<comment type="caution">
    <text evidence="2">The sequence shown here is derived from an EMBL/GenBank/DDBJ whole genome shotgun (WGS) entry which is preliminary data.</text>
</comment>
<dbReference type="Proteomes" id="UP001152797">
    <property type="component" value="Unassembled WGS sequence"/>
</dbReference>
<dbReference type="EMBL" id="CAMXCT030000351">
    <property type="protein sequence ID" value="CAL4764882.1"/>
    <property type="molecule type" value="Genomic_DNA"/>
</dbReference>
<organism evidence="2">
    <name type="scientific">Cladocopium goreaui</name>
    <dbReference type="NCBI Taxonomy" id="2562237"/>
    <lineage>
        <taxon>Eukaryota</taxon>
        <taxon>Sar</taxon>
        <taxon>Alveolata</taxon>
        <taxon>Dinophyceae</taxon>
        <taxon>Suessiales</taxon>
        <taxon>Symbiodiniaceae</taxon>
        <taxon>Cladocopium</taxon>
    </lineage>
</organism>
<gene>
    <name evidence="2" type="ORF">C1SCF055_LOCUS5703</name>
</gene>
<dbReference type="EMBL" id="CAMXCT010000351">
    <property type="protein sequence ID" value="CAI3977570.1"/>
    <property type="molecule type" value="Genomic_DNA"/>
</dbReference>
<dbReference type="OrthoDB" id="448524at2759"/>
<protein>
    <submittedName>
        <fullName evidence="2">Uncharacterized protein</fullName>
    </submittedName>
</protein>
<evidence type="ECO:0000313" key="2">
    <source>
        <dbReference type="EMBL" id="CAI3977570.1"/>
    </source>
</evidence>
<proteinExistence type="predicted"/>
<feature type="transmembrane region" description="Helical" evidence="1">
    <location>
        <begin position="26"/>
        <end position="50"/>
    </location>
</feature>
<name>A0A9P1FK82_9DINO</name>
<keyword evidence="1" id="KW-1133">Transmembrane helix</keyword>
<dbReference type="EMBL" id="CAMXCT020000351">
    <property type="protein sequence ID" value="CAL1130945.1"/>
    <property type="molecule type" value="Genomic_DNA"/>
</dbReference>
<dbReference type="AlphaFoldDB" id="A0A9P1FK82"/>
<accession>A0A9P1FK82</accession>
<reference evidence="3" key="2">
    <citation type="submission" date="2024-04" db="EMBL/GenBank/DDBJ databases">
        <authorList>
            <person name="Chen Y."/>
            <person name="Shah S."/>
            <person name="Dougan E. K."/>
            <person name="Thang M."/>
            <person name="Chan C."/>
        </authorList>
    </citation>
    <scope>NUCLEOTIDE SEQUENCE [LARGE SCALE GENOMIC DNA]</scope>
</reference>
<keyword evidence="4" id="KW-1185">Reference proteome</keyword>
<sequence length="259" mass="28351">VNDSFDLHKELSLLFQSAARESCGSYLSIASLVTVSCGALILAIIIYLALQFLTKKGSDPEEMTNILRGLPSQVSMMALDHCYFTPDLVVPDGCECVLYLLARPKRGQPYDVLDSSGGVVLRIADPQPVNPVLRRALLSSSNMELAQIICSESLSPKPEVVRFQLLNGNQDCWATLTYEVGRESTEDKCIIERPRQMFYFFGSFQHGSLNMTDSFGRLLATTAPCAPMVRGEALRLRCAPATDVGLAVCALMCMQAVAQ</sequence>
<keyword evidence="1" id="KW-0472">Membrane</keyword>
<keyword evidence="1" id="KW-0812">Transmembrane</keyword>
<reference evidence="2" key="1">
    <citation type="submission" date="2022-10" db="EMBL/GenBank/DDBJ databases">
        <authorList>
            <person name="Chen Y."/>
            <person name="Dougan E. K."/>
            <person name="Chan C."/>
            <person name="Rhodes N."/>
            <person name="Thang M."/>
        </authorList>
    </citation>
    <scope>NUCLEOTIDE SEQUENCE</scope>
</reference>
<evidence type="ECO:0000313" key="4">
    <source>
        <dbReference type="Proteomes" id="UP001152797"/>
    </source>
</evidence>
<evidence type="ECO:0000313" key="3">
    <source>
        <dbReference type="EMBL" id="CAL1130945.1"/>
    </source>
</evidence>
<feature type="non-terminal residue" evidence="2">
    <location>
        <position position="259"/>
    </location>
</feature>